<dbReference type="EMBL" id="CP002691">
    <property type="protein sequence ID" value="AEE49980.1"/>
    <property type="molecule type" value="Genomic_DNA"/>
</dbReference>
<dbReference type="InterPro" id="IPR011256">
    <property type="entry name" value="Reg_factor_effector_dom_sf"/>
</dbReference>
<dbReference type="Pfam" id="PF06445">
    <property type="entry name" value="GyrI-like"/>
    <property type="match status" value="1"/>
</dbReference>
<protein>
    <recommendedName>
        <fullName evidence="1">GyrI-like small molecule binding domain-containing protein</fullName>
    </recommendedName>
</protein>
<dbReference type="KEGG" id="hhy:Halhy_2095"/>
<organism evidence="2 3">
    <name type="scientific">Haliscomenobacter hydrossis (strain ATCC 27775 / DSM 1100 / LMG 10767 / O)</name>
    <dbReference type="NCBI Taxonomy" id="760192"/>
    <lineage>
        <taxon>Bacteria</taxon>
        <taxon>Pseudomonadati</taxon>
        <taxon>Bacteroidota</taxon>
        <taxon>Saprospiria</taxon>
        <taxon>Saprospirales</taxon>
        <taxon>Haliscomenobacteraceae</taxon>
        <taxon>Haliscomenobacter</taxon>
    </lineage>
</organism>
<proteinExistence type="predicted"/>
<dbReference type="OrthoDB" id="4772335at2"/>
<dbReference type="Gene3D" id="3.20.80.10">
    <property type="entry name" value="Regulatory factor, effector binding domain"/>
    <property type="match status" value="1"/>
</dbReference>
<dbReference type="HOGENOM" id="CLU_083625_0_0_10"/>
<reference evidence="2 3" key="1">
    <citation type="journal article" date="2011" name="Stand. Genomic Sci.">
        <title>Complete genome sequence of Haliscomenobacter hydrossis type strain (O).</title>
        <authorList>
            <consortium name="US DOE Joint Genome Institute (JGI-PGF)"/>
            <person name="Daligault H."/>
            <person name="Lapidus A."/>
            <person name="Zeytun A."/>
            <person name="Nolan M."/>
            <person name="Lucas S."/>
            <person name="Del Rio T.G."/>
            <person name="Tice H."/>
            <person name="Cheng J.F."/>
            <person name="Tapia R."/>
            <person name="Han C."/>
            <person name="Goodwin L."/>
            <person name="Pitluck S."/>
            <person name="Liolios K."/>
            <person name="Pagani I."/>
            <person name="Ivanova N."/>
            <person name="Huntemann M."/>
            <person name="Mavromatis K."/>
            <person name="Mikhailova N."/>
            <person name="Pati A."/>
            <person name="Chen A."/>
            <person name="Palaniappan K."/>
            <person name="Land M."/>
            <person name="Hauser L."/>
            <person name="Brambilla E.M."/>
            <person name="Rohde M."/>
            <person name="Verbarg S."/>
            <person name="Goker M."/>
            <person name="Bristow J."/>
            <person name="Eisen J.A."/>
            <person name="Markowitz V."/>
            <person name="Hugenholtz P."/>
            <person name="Kyrpides N.C."/>
            <person name="Klenk H.P."/>
            <person name="Woyke T."/>
        </authorList>
    </citation>
    <scope>NUCLEOTIDE SEQUENCE [LARGE SCALE GENOMIC DNA]</scope>
    <source>
        <strain evidence="3">ATCC 27775 / DSM 1100 / LMG 10767 / O</strain>
    </source>
</reference>
<name>F4KQJ1_HALH1</name>
<accession>F4KQJ1</accession>
<dbReference type="AlphaFoldDB" id="F4KQJ1"/>
<evidence type="ECO:0000313" key="2">
    <source>
        <dbReference type="EMBL" id="AEE49980.1"/>
    </source>
</evidence>
<evidence type="ECO:0000259" key="1">
    <source>
        <dbReference type="Pfam" id="PF06445"/>
    </source>
</evidence>
<dbReference type="PIRSF" id="PIRSF031644">
    <property type="entry name" value="UCP031644"/>
    <property type="match status" value="1"/>
</dbReference>
<reference key="2">
    <citation type="submission" date="2011-04" db="EMBL/GenBank/DDBJ databases">
        <title>Complete sequence of chromosome of Haliscomenobacter hydrossis DSM 1100.</title>
        <authorList>
            <consortium name="US DOE Joint Genome Institute (JGI-PGF)"/>
            <person name="Lucas S."/>
            <person name="Han J."/>
            <person name="Lapidus A."/>
            <person name="Bruce D."/>
            <person name="Goodwin L."/>
            <person name="Pitluck S."/>
            <person name="Peters L."/>
            <person name="Kyrpides N."/>
            <person name="Mavromatis K."/>
            <person name="Ivanova N."/>
            <person name="Ovchinnikova G."/>
            <person name="Pagani I."/>
            <person name="Daligault H."/>
            <person name="Detter J.C."/>
            <person name="Han C."/>
            <person name="Land M."/>
            <person name="Hauser L."/>
            <person name="Markowitz V."/>
            <person name="Cheng J.-F."/>
            <person name="Hugenholtz P."/>
            <person name="Woyke T."/>
            <person name="Wu D."/>
            <person name="Verbarg S."/>
            <person name="Frueling A."/>
            <person name="Brambilla E."/>
            <person name="Klenk H.-P."/>
            <person name="Eisen J.A."/>
        </authorList>
    </citation>
    <scope>NUCLEOTIDE SEQUENCE</scope>
    <source>
        <strain>DSM 1100</strain>
    </source>
</reference>
<keyword evidence="3" id="KW-1185">Reference proteome</keyword>
<dbReference type="STRING" id="760192.Halhy_2095"/>
<dbReference type="InterPro" id="IPR029442">
    <property type="entry name" value="GyrI-like"/>
</dbReference>
<dbReference type="InterPro" id="IPR008319">
    <property type="entry name" value="GyrI-like_CCH_Lin2189-like"/>
</dbReference>
<evidence type="ECO:0000313" key="3">
    <source>
        <dbReference type="Proteomes" id="UP000008461"/>
    </source>
</evidence>
<feature type="domain" description="GyrI-like small molecule binding" evidence="1">
    <location>
        <begin position="120"/>
        <end position="200"/>
    </location>
</feature>
<dbReference type="RefSeq" id="WP_013764533.1">
    <property type="nucleotide sequence ID" value="NC_015510.1"/>
</dbReference>
<dbReference type="eggNOG" id="COG4832">
    <property type="taxonomic scope" value="Bacteria"/>
</dbReference>
<sequence length="209" mass="23912">MEKLDLTKLHKKYYTAKTTPEIVDIETVRYISILGKGDPSSEAFSADIQLLYPVAYAIKFTCKEAGKDFTVSKLEGQWWYDEQKFGKPTMSEAPLKVPRSEWEYRLLIRLPDFVDEKMVNSAVASVTSKKNIPDAARVHFFEMTEGKCVQMLHIGAFAEEPASLQKMLDFMQAQGMSQNGLHHEIYLSDFRKTAAENLKTILREPFKTT</sequence>
<dbReference type="Proteomes" id="UP000008461">
    <property type="component" value="Chromosome"/>
</dbReference>
<gene>
    <name evidence="2" type="ordered locus">Halhy_2095</name>
</gene>